<dbReference type="OrthoDB" id="5242612at2"/>
<dbReference type="InterPro" id="IPR009045">
    <property type="entry name" value="Zn_M74/Hedgehog-like"/>
</dbReference>
<proteinExistence type="predicted"/>
<dbReference type="RefSeq" id="WP_004337974.1">
    <property type="nucleotide sequence ID" value="NZ_JRNQ01000074.1"/>
</dbReference>
<dbReference type="EMBL" id="JRNQ01000074">
    <property type="protein sequence ID" value="KGF43586.1"/>
    <property type="molecule type" value="Genomic_DNA"/>
</dbReference>
<evidence type="ECO:0000259" key="1">
    <source>
        <dbReference type="Pfam" id="PF08291"/>
    </source>
</evidence>
<evidence type="ECO:0000313" key="3">
    <source>
        <dbReference type="Proteomes" id="UP000029525"/>
    </source>
</evidence>
<gene>
    <name evidence="2" type="ORF">HMPREF0647_09640</name>
</gene>
<feature type="domain" description="Peptidase M15A C-terminal" evidence="1">
    <location>
        <begin position="10"/>
        <end position="120"/>
    </location>
</feature>
<comment type="caution">
    <text evidence="2">The sequence shown here is derived from an EMBL/GenBank/DDBJ whole genome shotgun (WGS) entry which is preliminary data.</text>
</comment>
<accession>A0A096AAK1</accession>
<dbReference type="GeneID" id="78531444"/>
<dbReference type="SUPFAM" id="SSF55166">
    <property type="entry name" value="Hedgehog/DD-peptidase"/>
    <property type="match status" value="1"/>
</dbReference>
<sequence length="151" mass="17128">MNTPEQLSEHFSLSEMLQSGVAVRFGIDNLPEDVASANISASDVKKNLRFLCRTVLEPLRQRVGRVLITSGYRTEALNKLVKGVANSQHLFGEAADIYVSDAHQCQKYAKIITELTDFDQLILEPIHSKEKHWLHVSISRRHKNRHQIIGL</sequence>
<organism evidence="2 3">
    <name type="scientific">Prevotella bivia DNF00320</name>
    <dbReference type="NCBI Taxonomy" id="1401068"/>
    <lineage>
        <taxon>Bacteria</taxon>
        <taxon>Pseudomonadati</taxon>
        <taxon>Bacteroidota</taxon>
        <taxon>Bacteroidia</taxon>
        <taxon>Bacteroidales</taxon>
        <taxon>Prevotellaceae</taxon>
        <taxon>Prevotella</taxon>
    </lineage>
</organism>
<dbReference type="Gene3D" id="3.30.1380.10">
    <property type="match status" value="1"/>
</dbReference>
<name>A0A096AAK1_9BACT</name>
<evidence type="ECO:0000313" key="2">
    <source>
        <dbReference type="EMBL" id="KGF43586.1"/>
    </source>
</evidence>
<dbReference type="Pfam" id="PF08291">
    <property type="entry name" value="Peptidase_M15_3"/>
    <property type="match status" value="1"/>
</dbReference>
<dbReference type="Proteomes" id="UP000029525">
    <property type="component" value="Unassembled WGS sequence"/>
</dbReference>
<reference evidence="2 3" key="1">
    <citation type="submission" date="2014-07" db="EMBL/GenBank/DDBJ databases">
        <authorList>
            <person name="McCorrison J."/>
            <person name="Sanka R."/>
            <person name="Torralba M."/>
            <person name="Gillis M."/>
            <person name="Haft D.H."/>
            <person name="Methe B."/>
            <person name="Sutton G."/>
            <person name="Nelson K.E."/>
        </authorList>
    </citation>
    <scope>NUCLEOTIDE SEQUENCE [LARGE SCALE GENOMIC DNA]</scope>
    <source>
        <strain evidence="2 3">DNF00320</strain>
    </source>
</reference>
<dbReference type="InterPro" id="IPR013230">
    <property type="entry name" value="Peptidase_M15A_C"/>
</dbReference>
<dbReference type="AlphaFoldDB" id="A0A096AAK1"/>
<protein>
    <submittedName>
        <fullName evidence="2">Peptidase M15</fullName>
    </submittedName>
</protein>